<sequence length="246" mass="27808">MESAEAREILRLYRPGSTDATDPKVAEALELVRRDPELEQWFEQHCAVYQAVQGKLKEIPVPANLKRDILLNAPKASRILPFRNPPLILLAMAAIAMAIGICWTLLVPKYQNTFPGFRDKMARTAQRGYNMSMLSTNLTEIREYLRNNHANADYALTKTMEKLPGEGCSILHWHGKQVSMVCLKTLGKKDLFLFVANRDNLPNLPLPGKIQFSRVHKLMTASWISGGEVYVLASPGDETELRQYLD</sequence>
<dbReference type="RefSeq" id="WP_007413404.1">
    <property type="nucleotide sequence ID" value="NZ_ABOX02000004.1"/>
</dbReference>
<dbReference type="Proteomes" id="UP000003688">
    <property type="component" value="Unassembled WGS sequence"/>
</dbReference>
<dbReference type="EMBL" id="ABOX02000004">
    <property type="protein sequence ID" value="EEF62524.1"/>
    <property type="molecule type" value="Genomic_DNA"/>
</dbReference>
<evidence type="ECO:0000256" key="1">
    <source>
        <dbReference type="SAM" id="Phobius"/>
    </source>
</evidence>
<comment type="caution">
    <text evidence="2">The sequence shown here is derived from an EMBL/GenBank/DDBJ whole genome shotgun (WGS) entry which is preliminary data.</text>
</comment>
<feature type="transmembrane region" description="Helical" evidence="1">
    <location>
        <begin position="87"/>
        <end position="106"/>
    </location>
</feature>
<keyword evidence="1" id="KW-0812">Transmembrane</keyword>
<proteinExistence type="predicted"/>
<evidence type="ECO:0000313" key="2">
    <source>
        <dbReference type="EMBL" id="EEF62524.1"/>
    </source>
</evidence>
<gene>
    <name evidence="2" type="ORF">Cflav_PD5159</name>
</gene>
<evidence type="ECO:0000313" key="3">
    <source>
        <dbReference type="Proteomes" id="UP000003688"/>
    </source>
</evidence>
<dbReference type="OrthoDB" id="192012at2"/>
<keyword evidence="3" id="KW-1185">Reference proteome</keyword>
<dbReference type="STRING" id="320771.Cflav_PD5159"/>
<organism evidence="2 3">
    <name type="scientific">Pedosphaera parvula (strain Ellin514)</name>
    <dbReference type="NCBI Taxonomy" id="320771"/>
    <lineage>
        <taxon>Bacteria</taxon>
        <taxon>Pseudomonadati</taxon>
        <taxon>Verrucomicrobiota</taxon>
        <taxon>Pedosphaerae</taxon>
        <taxon>Pedosphaerales</taxon>
        <taxon>Pedosphaeraceae</taxon>
        <taxon>Pedosphaera</taxon>
    </lineage>
</organism>
<name>B9XC56_PEDPL</name>
<keyword evidence="1" id="KW-1133">Transmembrane helix</keyword>
<reference evidence="2 3" key="1">
    <citation type="journal article" date="2011" name="J. Bacteriol.">
        <title>Genome sequence of 'Pedosphaera parvula' Ellin514, an aerobic Verrucomicrobial isolate from pasture soil.</title>
        <authorList>
            <person name="Kant R."/>
            <person name="van Passel M.W."/>
            <person name="Sangwan P."/>
            <person name="Palva A."/>
            <person name="Lucas S."/>
            <person name="Copeland A."/>
            <person name="Lapidus A."/>
            <person name="Glavina Del Rio T."/>
            <person name="Dalin E."/>
            <person name="Tice H."/>
            <person name="Bruce D."/>
            <person name="Goodwin L."/>
            <person name="Pitluck S."/>
            <person name="Chertkov O."/>
            <person name="Larimer F.W."/>
            <person name="Land M.L."/>
            <person name="Hauser L."/>
            <person name="Brettin T.S."/>
            <person name="Detter J.C."/>
            <person name="Han S."/>
            <person name="de Vos W.M."/>
            <person name="Janssen P.H."/>
            <person name="Smidt H."/>
        </authorList>
    </citation>
    <scope>NUCLEOTIDE SEQUENCE [LARGE SCALE GENOMIC DNA]</scope>
    <source>
        <strain evidence="2 3">Ellin514</strain>
    </source>
</reference>
<dbReference type="AlphaFoldDB" id="B9XC56"/>
<accession>B9XC56</accession>
<protein>
    <submittedName>
        <fullName evidence="2">Uncharacterized protein</fullName>
    </submittedName>
</protein>
<keyword evidence="1" id="KW-0472">Membrane</keyword>